<evidence type="ECO:0000256" key="2">
    <source>
        <dbReference type="ARBA" id="ARBA00005135"/>
    </source>
</evidence>
<comment type="catalytic activity">
    <reaction evidence="9">
        <text>O-phospho-L-serine + H2O = L-serine + phosphate</text>
        <dbReference type="Rhea" id="RHEA:21208"/>
        <dbReference type="ChEBI" id="CHEBI:15377"/>
        <dbReference type="ChEBI" id="CHEBI:33384"/>
        <dbReference type="ChEBI" id="CHEBI:43474"/>
        <dbReference type="ChEBI" id="CHEBI:57524"/>
        <dbReference type="EC" id="3.1.3.3"/>
    </reaction>
</comment>
<comment type="cofactor">
    <cofactor evidence="1">
        <name>Mg(2+)</name>
        <dbReference type="ChEBI" id="CHEBI:18420"/>
    </cofactor>
</comment>
<dbReference type="RefSeq" id="WP_059511225.1">
    <property type="nucleotide sequence ID" value="NZ_LOYB01000046.1"/>
</dbReference>
<dbReference type="PANTHER" id="PTHR43344">
    <property type="entry name" value="PHOSPHOSERINE PHOSPHATASE"/>
    <property type="match status" value="1"/>
</dbReference>
<evidence type="ECO:0000256" key="5">
    <source>
        <dbReference type="ARBA" id="ARBA00022723"/>
    </source>
</evidence>
<dbReference type="EMBL" id="LPJV01000062">
    <property type="protein sequence ID" value="KWF45091.1"/>
    <property type="molecule type" value="Genomic_DNA"/>
</dbReference>
<sequence>MSRTLVCFDLDGTLSKQEILPKIAEVAEIPDEIAALTYATIQGVIPFDMSFKLRVRLLRETCPAKISSYLADMIEIDEYILRHIRENNDVDYMIVTGNLDCWIADLVRKIKLPCFSSLGDVRDGRLRGIKHLMRKDEPMARLRSDYATIIAVGDGENDIPLFEHADVRIAYGGVHAPAPRLADKANYIVYSSKALCELLSML</sequence>
<evidence type="ECO:0000256" key="3">
    <source>
        <dbReference type="ARBA" id="ARBA00012640"/>
    </source>
</evidence>
<dbReference type="Gene3D" id="3.40.50.1000">
    <property type="entry name" value="HAD superfamily/HAD-like"/>
    <property type="match status" value="1"/>
</dbReference>
<dbReference type="InterPro" id="IPR023214">
    <property type="entry name" value="HAD_sf"/>
</dbReference>
<keyword evidence="4" id="KW-0028">Amino-acid biosynthesis</keyword>
<keyword evidence="8" id="KW-0718">Serine biosynthesis</keyword>
<keyword evidence="5" id="KW-0479">Metal-binding</keyword>
<dbReference type="GO" id="GO:0036424">
    <property type="term" value="F:L-phosphoserine phosphatase activity"/>
    <property type="evidence" value="ECO:0007669"/>
    <property type="project" value="TreeGrafter"/>
</dbReference>
<protein>
    <recommendedName>
        <fullName evidence="3">phosphoserine phosphatase</fullName>
        <ecNumber evidence="3">3.1.3.3</ecNumber>
    </recommendedName>
</protein>
<evidence type="ECO:0000256" key="10">
    <source>
        <dbReference type="ARBA" id="ARBA00048523"/>
    </source>
</evidence>
<name>A0AAW3P7J0_9BURK</name>
<dbReference type="Pfam" id="PF12710">
    <property type="entry name" value="HAD"/>
    <property type="match status" value="1"/>
</dbReference>
<dbReference type="GO" id="GO:0005737">
    <property type="term" value="C:cytoplasm"/>
    <property type="evidence" value="ECO:0007669"/>
    <property type="project" value="TreeGrafter"/>
</dbReference>
<dbReference type="SUPFAM" id="SSF56784">
    <property type="entry name" value="HAD-like"/>
    <property type="match status" value="1"/>
</dbReference>
<accession>A0AAW3P7J0</accession>
<proteinExistence type="predicted"/>
<dbReference type="PANTHER" id="PTHR43344:SF2">
    <property type="entry name" value="PHOSPHOSERINE PHOSPHATASE"/>
    <property type="match status" value="1"/>
</dbReference>
<dbReference type="AlphaFoldDB" id="A0AAW3P7J0"/>
<evidence type="ECO:0000256" key="6">
    <source>
        <dbReference type="ARBA" id="ARBA00022801"/>
    </source>
</evidence>
<evidence type="ECO:0000256" key="8">
    <source>
        <dbReference type="ARBA" id="ARBA00023299"/>
    </source>
</evidence>
<evidence type="ECO:0000256" key="1">
    <source>
        <dbReference type="ARBA" id="ARBA00001946"/>
    </source>
</evidence>
<evidence type="ECO:0000256" key="7">
    <source>
        <dbReference type="ARBA" id="ARBA00022842"/>
    </source>
</evidence>
<comment type="pathway">
    <text evidence="2">Amino-acid biosynthesis; L-serine biosynthesis; L-serine from 3-phospho-D-glycerate: step 3/3.</text>
</comment>
<dbReference type="GO" id="GO:0006564">
    <property type="term" value="P:L-serine biosynthetic process"/>
    <property type="evidence" value="ECO:0007669"/>
    <property type="project" value="UniProtKB-KW"/>
</dbReference>
<dbReference type="InterPro" id="IPR050582">
    <property type="entry name" value="HAD-like_SerB"/>
</dbReference>
<dbReference type="NCBIfam" id="TIGR01488">
    <property type="entry name" value="HAD-SF-IB"/>
    <property type="match status" value="1"/>
</dbReference>
<dbReference type="GO" id="GO:0000287">
    <property type="term" value="F:magnesium ion binding"/>
    <property type="evidence" value="ECO:0007669"/>
    <property type="project" value="TreeGrafter"/>
</dbReference>
<dbReference type="Proteomes" id="UP000063236">
    <property type="component" value="Unassembled WGS sequence"/>
</dbReference>
<dbReference type="InterPro" id="IPR036412">
    <property type="entry name" value="HAD-like_sf"/>
</dbReference>
<organism evidence="11 12">
    <name type="scientific">Burkholderia diffusa</name>
    <dbReference type="NCBI Taxonomy" id="488732"/>
    <lineage>
        <taxon>Bacteria</taxon>
        <taxon>Pseudomonadati</taxon>
        <taxon>Pseudomonadota</taxon>
        <taxon>Betaproteobacteria</taxon>
        <taxon>Burkholderiales</taxon>
        <taxon>Burkholderiaceae</taxon>
        <taxon>Burkholderia</taxon>
        <taxon>Burkholderia cepacia complex</taxon>
    </lineage>
</organism>
<reference evidence="11 12" key="1">
    <citation type="submission" date="2015-11" db="EMBL/GenBank/DDBJ databases">
        <title>Expanding the genomic diversity of Burkholderia species for the development of highly accurate diagnostics.</title>
        <authorList>
            <person name="Sahl J."/>
            <person name="Keim P."/>
            <person name="Wagner D."/>
        </authorList>
    </citation>
    <scope>NUCLEOTIDE SEQUENCE [LARGE SCALE GENOMIC DNA]</scope>
    <source>
        <strain evidence="11 12">MSMB378WGS</strain>
    </source>
</reference>
<keyword evidence="6" id="KW-0378">Hydrolase</keyword>
<evidence type="ECO:0000313" key="12">
    <source>
        <dbReference type="Proteomes" id="UP000063236"/>
    </source>
</evidence>
<keyword evidence="7" id="KW-0460">Magnesium</keyword>
<dbReference type="EC" id="3.1.3.3" evidence="3"/>
<evidence type="ECO:0000313" key="11">
    <source>
        <dbReference type="EMBL" id="KWF45091.1"/>
    </source>
</evidence>
<comment type="caution">
    <text evidence="11">The sequence shown here is derived from an EMBL/GenBank/DDBJ whole genome shotgun (WGS) entry which is preliminary data.</text>
</comment>
<evidence type="ECO:0000256" key="9">
    <source>
        <dbReference type="ARBA" id="ARBA00048138"/>
    </source>
</evidence>
<evidence type="ECO:0000256" key="4">
    <source>
        <dbReference type="ARBA" id="ARBA00022605"/>
    </source>
</evidence>
<gene>
    <name evidence="11" type="ORF">WL88_28835</name>
</gene>
<comment type="catalytic activity">
    <reaction evidence="10">
        <text>O-phospho-D-serine + H2O = D-serine + phosphate</text>
        <dbReference type="Rhea" id="RHEA:24873"/>
        <dbReference type="ChEBI" id="CHEBI:15377"/>
        <dbReference type="ChEBI" id="CHEBI:35247"/>
        <dbReference type="ChEBI" id="CHEBI:43474"/>
        <dbReference type="ChEBI" id="CHEBI:58680"/>
        <dbReference type="EC" id="3.1.3.3"/>
    </reaction>
</comment>